<feature type="non-terminal residue" evidence="3">
    <location>
        <position position="1"/>
    </location>
</feature>
<reference evidence="3" key="1">
    <citation type="submission" date="2022-11" db="EMBL/GenBank/DDBJ databases">
        <title>Centuries of genome instability and evolution in soft-shell clam transmissible cancer (bioRxiv).</title>
        <authorList>
            <person name="Hart S.F.M."/>
            <person name="Yonemitsu M.A."/>
            <person name="Giersch R.M."/>
            <person name="Beal B.F."/>
            <person name="Arriagada G."/>
            <person name="Davis B.W."/>
            <person name="Ostrander E.A."/>
            <person name="Goff S.P."/>
            <person name="Metzger M.J."/>
        </authorList>
    </citation>
    <scope>NUCLEOTIDE SEQUENCE</scope>
    <source>
        <strain evidence="3">MELC-2E11</strain>
        <tissue evidence="3">Siphon/mantle</tissue>
    </source>
</reference>
<gene>
    <name evidence="3" type="ORF">MAR_019277</name>
</gene>
<dbReference type="Proteomes" id="UP001164746">
    <property type="component" value="Chromosome 6"/>
</dbReference>
<dbReference type="SUPFAM" id="SSF51735">
    <property type="entry name" value="NAD(P)-binding Rossmann-fold domains"/>
    <property type="match status" value="1"/>
</dbReference>
<evidence type="ECO:0000313" key="4">
    <source>
        <dbReference type="Proteomes" id="UP001164746"/>
    </source>
</evidence>
<evidence type="ECO:0000256" key="1">
    <source>
        <dbReference type="ARBA" id="ARBA00006484"/>
    </source>
</evidence>
<evidence type="ECO:0000313" key="3">
    <source>
        <dbReference type="EMBL" id="WAR09319.1"/>
    </source>
</evidence>
<accession>A0ABY7ELR0</accession>
<dbReference type="InterPro" id="IPR002347">
    <property type="entry name" value="SDR_fam"/>
</dbReference>
<dbReference type="InterPro" id="IPR036291">
    <property type="entry name" value="NAD(P)-bd_dom_sf"/>
</dbReference>
<name>A0ABY7ELR0_MYAAR</name>
<protein>
    <submittedName>
        <fullName evidence="3">WWOX-like protein</fullName>
    </submittedName>
</protein>
<dbReference type="Gene3D" id="3.40.50.720">
    <property type="entry name" value="NAD(P)-binding Rossmann-like Domain"/>
    <property type="match status" value="1"/>
</dbReference>
<dbReference type="EMBL" id="CP111017">
    <property type="protein sequence ID" value="WAR09319.1"/>
    <property type="molecule type" value="Genomic_DNA"/>
</dbReference>
<keyword evidence="4" id="KW-1185">Reference proteome</keyword>
<dbReference type="Pfam" id="PF00106">
    <property type="entry name" value="adh_short"/>
    <property type="match status" value="1"/>
</dbReference>
<dbReference type="PANTHER" id="PTHR24320:SF152">
    <property type="entry name" value="SHORT-CHAIN DEHYDROGENASE_REDUCTASE FAMILY PROTEIN"/>
    <property type="match status" value="1"/>
</dbReference>
<evidence type="ECO:0000256" key="2">
    <source>
        <dbReference type="ARBA" id="ARBA00023002"/>
    </source>
</evidence>
<proteinExistence type="inferred from homology"/>
<comment type="similarity">
    <text evidence="1">Belongs to the short-chain dehydrogenases/reductases (SDR) family.</text>
</comment>
<dbReference type="PANTHER" id="PTHR24320">
    <property type="entry name" value="RETINOL DEHYDROGENASE"/>
    <property type="match status" value="1"/>
</dbReference>
<organism evidence="3 4">
    <name type="scientific">Mya arenaria</name>
    <name type="common">Soft-shell clam</name>
    <dbReference type="NCBI Taxonomy" id="6604"/>
    <lineage>
        <taxon>Eukaryota</taxon>
        <taxon>Metazoa</taxon>
        <taxon>Spiralia</taxon>
        <taxon>Lophotrochozoa</taxon>
        <taxon>Mollusca</taxon>
        <taxon>Bivalvia</taxon>
        <taxon>Autobranchia</taxon>
        <taxon>Heteroconchia</taxon>
        <taxon>Euheterodonta</taxon>
        <taxon>Imparidentia</taxon>
        <taxon>Neoheterodontei</taxon>
        <taxon>Myida</taxon>
        <taxon>Myoidea</taxon>
        <taxon>Myidae</taxon>
        <taxon>Mya</taxon>
    </lineage>
</organism>
<keyword evidence="2" id="KW-0560">Oxidoreductase</keyword>
<sequence length="191" mass="21518">MMGGTVVMACRSQDAAVQAMRRMNKEYKELKSRGETPGLVDVEELSLYFMPLDLSSLQSTKEFVHTYRESGRPLHVLVCNAGVVKAIPEKTDDGFESMLQVNYLSHFLLVGLLLPMMKNAAADDDIRVVMVSSDAHRMCKFDLETIDYSGEPEKFGITVSAVHPGMVETDIGREFLDNKMWQLFVSFNRLI</sequence>